<organism evidence="3 4">
    <name type="scientific">Vanessa tameamea</name>
    <name type="common">Kamehameha butterfly</name>
    <dbReference type="NCBI Taxonomy" id="334116"/>
    <lineage>
        <taxon>Eukaryota</taxon>
        <taxon>Metazoa</taxon>
        <taxon>Ecdysozoa</taxon>
        <taxon>Arthropoda</taxon>
        <taxon>Hexapoda</taxon>
        <taxon>Insecta</taxon>
        <taxon>Pterygota</taxon>
        <taxon>Neoptera</taxon>
        <taxon>Endopterygota</taxon>
        <taxon>Lepidoptera</taxon>
        <taxon>Glossata</taxon>
        <taxon>Ditrysia</taxon>
        <taxon>Papilionoidea</taxon>
        <taxon>Nymphalidae</taxon>
        <taxon>Nymphalinae</taxon>
        <taxon>Vanessa</taxon>
    </lineage>
</organism>
<sequence length="633" mass="74167">MNHDYKNELKYNLYNDIQTLPNDVETRLTSTEKVYKDKTTYCRPVLSYYNEQFIYKTMERNARLKRLVKNLAVARQREKETVSWNNFINELKNKHALKSDETKLRLVVKESEEYITPEIFNDYYKTKFSRVQSRPCKHFLHEFYGTYDESESNCTYCRQLNERQLRQSQANKYSPRDRDSYCYPTSSRGRLILMDKERRKKQSINNWPSHLHDKYLSQRSRVVNSRLEKAVDTEMYKDIPNYNRIFCHSRATSFDKMISVEADIKFYPDFVKSKYNDKATYKTDPMPSALEDNIDTDINDEILPGHSNNLKKLSLINIDNKLENLIKSINKFIDEINKNKQKRKRNEDYKNIQYKYAQPTNDEGEINLTEKDSIPKHVSKDTNKCIICKTAGISEHQLNWSLKNYRQSYKVNKIIQEGAATSKSIKNTKSIQFSSILKSKSSSVQFTFEIPTKDCSTEVTKSLSKHKTCSENGDAIIEEICGPEHDFPHQRMTIAVNTDPLSFLSLLRISTDTFKSFLSYVPNVDCYSYLSLLQFPQSTRNIESHYVCNICGADFNKPSKLSDHIRGHDLGQTKDCCVCRHVLDKVKKTPGLFRCRYCGQPFVRAYCCELHQQTCARRFGLHHDVTSSLMLLR</sequence>
<evidence type="ECO:0000256" key="1">
    <source>
        <dbReference type="PROSITE-ProRule" id="PRU00042"/>
    </source>
</evidence>
<dbReference type="Gene3D" id="3.30.160.60">
    <property type="entry name" value="Classic Zinc Finger"/>
    <property type="match status" value="1"/>
</dbReference>
<keyword evidence="1" id="KW-0863">Zinc-finger</keyword>
<dbReference type="PROSITE" id="PS50157">
    <property type="entry name" value="ZINC_FINGER_C2H2_2"/>
    <property type="match status" value="1"/>
</dbReference>
<feature type="domain" description="C2H2-type" evidence="2">
    <location>
        <begin position="546"/>
        <end position="573"/>
    </location>
</feature>
<reference evidence="4" key="1">
    <citation type="submission" date="2025-08" db="UniProtKB">
        <authorList>
            <consortium name="RefSeq"/>
        </authorList>
    </citation>
    <scope>IDENTIFICATION</scope>
    <source>
        <tissue evidence="4">Whole body</tissue>
    </source>
</reference>
<keyword evidence="3" id="KW-1185">Reference proteome</keyword>
<dbReference type="PROSITE" id="PS00028">
    <property type="entry name" value="ZINC_FINGER_C2H2_1"/>
    <property type="match status" value="1"/>
</dbReference>
<dbReference type="GeneID" id="135193780"/>
<keyword evidence="1" id="KW-0862">Zinc</keyword>
<evidence type="ECO:0000259" key="2">
    <source>
        <dbReference type="PROSITE" id="PS50157"/>
    </source>
</evidence>
<protein>
    <submittedName>
        <fullName evidence="4">Uncharacterized protein LOC135193780</fullName>
    </submittedName>
</protein>
<accession>A0ABM4AR81</accession>
<keyword evidence="1" id="KW-0479">Metal-binding</keyword>
<proteinExistence type="predicted"/>
<name>A0ABM4AR81_VANTA</name>
<evidence type="ECO:0000313" key="3">
    <source>
        <dbReference type="Proteomes" id="UP001652626"/>
    </source>
</evidence>
<gene>
    <name evidence="4" type="primary">LOC135193780</name>
</gene>
<dbReference type="Proteomes" id="UP001652626">
    <property type="component" value="Chromosome 18"/>
</dbReference>
<dbReference type="InterPro" id="IPR013087">
    <property type="entry name" value="Znf_C2H2_type"/>
</dbReference>
<evidence type="ECO:0000313" key="4">
    <source>
        <dbReference type="RefSeq" id="XP_064073806.1"/>
    </source>
</evidence>
<dbReference type="RefSeq" id="XP_064073806.1">
    <property type="nucleotide sequence ID" value="XM_064217736.1"/>
</dbReference>